<reference evidence="1" key="2">
    <citation type="journal article" date="2015" name="Fish Shellfish Immunol.">
        <title>Early steps in the European eel (Anguilla anguilla)-Vibrio vulnificus interaction in the gills: Role of the RtxA13 toxin.</title>
        <authorList>
            <person name="Callol A."/>
            <person name="Pajuelo D."/>
            <person name="Ebbesson L."/>
            <person name="Teles M."/>
            <person name="MacKenzie S."/>
            <person name="Amaro C."/>
        </authorList>
    </citation>
    <scope>NUCLEOTIDE SEQUENCE</scope>
</reference>
<dbReference type="EMBL" id="GBXM01075865">
    <property type="protein sequence ID" value="JAH32712.1"/>
    <property type="molecule type" value="Transcribed_RNA"/>
</dbReference>
<accession>A0A0E9RV73</accession>
<evidence type="ECO:0000313" key="1">
    <source>
        <dbReference type="EMBL" id="JAH32712.1"/>
    </source>
</evidence>
<dbReference type="AlphaFoldDB" id="A0A0E9RV73"/>
<name>A0A0E9RV73_ANGAN</name>
<proteinExistence type="predicted"/>
<reference evidence="1" key="1">
    <citation type="submission" date="2014-11" db="EMBL/GenBank/DDBJ databases">
        <authorList>
            <person name="Amaro Gonzalez C."/>
        </authorList>
    </citation>
    <scope>NUCLEOTIDE SEQUENCE</scope>
</reference>
<sequence length="24" mass="2733">MALAKREVAEMHVARAVTRHVFLP</sequence>
<organism evidence="1">
    <name type="scientific">Anguilla anguilla</name>
    <name type="common">European freshwater eel</name>
    <name type="synonym">Muraena anguilla</name>
    <dbReference type="NCBI Taxonomy" id="7936"/>
    <lineage>
        <taxon>Eukaryota</taxon>
        <taxon>Metazoa</taxon>
        <taxon>Chordata</taxon>
        <taxon>Craniata</taxon>
        <taxon>Vertebrata</taxon>
        <taxon>Euteleostomi</taxon>
        <taxon>Actinopterygii</taxon>
        <taxon>Neopterygii</taxon>
        <taxon>Teleostei</taxon>
        <taxon>Anguilliformes</taxon>
        <taxon>Anguillidae</taxon>
        <taxon>Anguilla</taxon>
    </lineage>
</organism>
<protein>
    <submittedName>
        <fullName evidence="1">Uncharacterized protein</fullName>
    </submittedName>
</protein>